<dbReference type="EMBL" id="CP094669">
    <property type="protein sequence ID" value="UOG72825.1"/>
    <property type="molecule type" value="Genomic_DNA"/>
</dbReference>
<evidence type="ECO:0008006" key="3">
    <source>
        <dbReference type="Google" id="ProtNLM"/>
    </source>
</evidence>
<dbReference type="Proteomes" id="UP000831113">
    <property type="component" value="Chromosome"/>
</dbReference>
<reference evidence="1 2" key="1">
    <citation type="submission" date="2022-03" db="EMBL/GenBank/DDBJ databases">
        <title>Hymenobactersp. isolated from the air.</title>
        <authorList>
            <person name="Won M."/>
            <person name="Kwon S.-W."/>
        </authorList>
    </citation>
    <scope>NUCLEOTIDE SEQUENCE [LARGE SCALE GENOMIC DNA]</scope>
    <source>
        <strain evidence="1 2">KACC 21982</strain>
    </source>
</reference>
<evidence type="ECO:0000313" key="2">
    <source>
        <dbReference type="Proteomes" id="UP000831113"/>
    </source>
</evidence>
<sequence length="167" mass="18920">MRVISFNAAMLAAVQAGYKTVTRRRFAPHLPLQLHPNWYRYHSLGEEGALFESTQPDSPGWLPRIPCPFGRPGELLQVQEDASLVIKVKSIRAEQVRNLTDADALAEGVQEREVAGHLQWGGVEPDPDVPGHYRWYDSPVAAFRALLNSIYPTAWERNEWVWVVTFA</sequence>
<protein>
    <recommendedName>
        <fullName evidence="3">ASCH domain-containing protein</fullName>
    </recommendedName>
</protein>
<keyword evidence="2" id="KW-1185">Reference proteome</keyword>
<dbReference type="RefSeq" id="WP_243794118.1">
    <property type="nucleotide sequence ID" value="NZ_CP094669.1"/>
</dbReference>
<name>A0ABY4CUG1_9BACT</name>
<organism evidence="1 2">
    <name type="scientific">Hymenobacter tibetensis</name>
    <dbReference type="NCBI Taxonomy" id="497967"/>
    <lineage>
        <taxon>Bacteria</taxon>
        <taxon>Pseudomonadati</taxon>
        <taxon>Bacteroidota</taxon>
        <taxon>Cytophagia</taxon>
        <taxon>Cytophagales</taxon>
        <taxon>Hymenobacteraceae</taxon>
        <taxon>Hymenobacter</taxon>
    </lineage>
</organism>
<proteinExistence type="predicted"/>
<accession>A0ABY4CUG1</accession>
<gene>
    <name evidence="1" type="ORF">MTX78_11875</name>
</gene>
<evidence type="ECO:0000313" key="1">
    <source>
        <dbReference type="EMBL" id="UOG72825.1"/>
    </source>
</evidence>